<feature type="compositionally biased region" description="Low complexity" evidence="1">
    <location>
        <begin position="130"/>
        <end position="143"/>
    </location>
</feature>
<evidence type="ECO:0000313" key="3">
    <source>
        <dbReference type="Proteomes" id="UP001168821"/>
    </source>
</evidence>
<reference evidence="2" key="1">
    <citation type="journal article" date="2023" name="G3 (Bethesda)">
        <title>Whole genome assemblies of Zophobas morio and Tenebrio molitor.</title>
        <authorList>
            <person name="Kaur S."/>
            <person name="Stinson S.A."/>
            <person name="diCenzo G.C."/>
        </authorList>
    </citation>
    <scope>NUCLEOTIDE SEQUENCE</scope>
    <source>
        <strain evidence="2">QUZm001</strain>
    </source>
</reference>
<evidence type="ECO:0000256" key="1">
    <source>
        <dbReference type="SAM" id="MobiDB-lite"/>
    </source>
</evidence>
<organism evidence="2 3">
    <name type="scientific">Zophobas morio</name>
    <dbReference type="NCBI Taxonomy" id="2755281"/>
    <lineage>
        <taxon>Eukaryota</taxon>
        <taxon>Metazoa</taxon>
        <taxon>Ecdysozoa</taxon>
        <taxon>Arthropoda</taxon>
        <taxon>Hexapoda</taxon>
        <taxon>Insecta</taxon>
        <taxon>Pterygota</taxon>
        <taxon>Neoptera</taxon>
        <taxon>Endopterygota</taxon>
        <taxon>Coleoptera</taxon>
        <taxon>Polyphaga</taxon>
        <taxon>Cucujiformia</taxon>
        <taxon>Tenebrionidae</taxon>
        <taxon>Zophobas</taxon>
    </lineage>
</organism>
<sequence>MLVLALAHAREEEINEINPPRKPPVNLDANLRQALLKALTELENEENQKKQTQGPLLHIDTRDKIVEKASASALSFFASTDSSPTEKQTTTEESTAKSIVLIQQSLQQKPINTLEKYRVDSKNEHEHILTSATSSFSSSSNKFSHSKTENQNPNALSSVTKTTTKLSKAPKAETTTVRITTSTEESEAKVEDVQFFSAPLVAAFTVHQDERGLPKSVEPIYRTVQKAEQKLKEQKFEALTTQRPFSQQQQEQFRTQLALQDKQRALEAEILKLKQQQQQQNYLIRQQQILHQQQLQLQKQKILDEQARIIQTQQPFLPTQQSFLPTQQPFLPTISSFEPTTQRNVVFNSDNSRVKGSLVSFQPSISFTSHQHPSGVLPLNAQQLPVKTAIDFRSPFASTSNFQQFNYLSHQQPPLENSVSTFNLVPTVEPQLTLTAPKHHRVFRQEATTGNYLNNGFNSFNNFNRFNQAVPSHPNSNRFFRSSVETIKSLPFGFNQAQPPVVNQQLNHLLYNSGFIRGKQQEDLNIVSKVLALNHYGGDYRFDSSNVNEQRVAAPVIKKV</sequence>
<proteinExistence type="predicted"/>
<name>A0AA38J0F4_9CUCU</name>
<gene>
    <name evidence="2" type="ORF">Zmor_001081</name>
</gene>
<accession>A0AA38J0F4</accession>
<keyword evidence="3" id="KW-1185">Reference proteome</keyword>
<feature type="region of interest" description="Disordered" evidence="1">
    <location>
        <begin position="130"/>
        <end position="169"/>
    </location>
</feature>
<dbReference type="EMBL" id="JALNTZ010000001">
    <property type="protein sequence ID" value="KAJ3665590.1"/>
    <property type="molecule type" value="Genomic_DNA"/>
</dbReference>
<evidence type="ECO:0000313" key="2">
    <source>
        <dbReference type="EMBL" id="KAJ3665590.1"/>
    </source>
</evidence>
<dbReference type="Proteomes" id="UP001168821">
    <property type="component" value="Unassembled WGS sequence"/>
</dbReference>
<comment type="caution">
    <text evidence="2">The sequence shown here is derived from an EMBL/GenBank/DDBJ whole genome shotgun (WGS) entry which is preliminary data.</text>
</comment>
<feature type="compositionally biased region" description="Low complexity" evidence="1">
    <location>
        <begin position="156"/>
        <end position="169"/>
    </location>
</feature>
<protein>
    <submittedName>
        <fullName evidence="2">Uncharacterized protein</fullName>
    </submittedName>
</protein>
<dbReference type="AlphaFoldDB" id="A0AA38J0F4"/>